<feature type="region of interest" description="Disordered" evidence="1">
    <location>
        <begin position="60"/>
        <end position="83"/>
    </location>
</feature>
<comment type="caution">
    <text evidence="2">The sequence shown here is derived from an EMBL/GenBank/DDBJ whole genome shotgun (WGS) entry which is preliminary data.</text>
</comment>
<organism evidence="2 3">
    <name type="scientific">Oedothorax gibbosus</name>
    <dbReference type="NCBI Taxonomy" id="931172"/>
    <lineage>
        <taxon>Eukaryota</taxon>
        <taxon>Metazoa</taxon>
        <taxon>Ecdysozoa</taxon>
        <taxon>Arthropoda</taxon>
        <taxon>Chelicerata</taxon>
        <taxon>Arachnida</taxon>
        <taxon>Araneae</taxon>
        <taxon>Araneomorphae</taxon>
        <taxon>Entelegynae</taxon>
        <taxon>Araneoidea</taxon>
        <taxon>Linyphiidae</taxon>
        <taxon>Erigoninae</taxon>
        <taxon>Oedothorax</taxon>
    </lineage>
</organism>
<feature type="compositionally biased region" description="Basic and acidic residues" evidence="1">
    <location>
        <begin position="60"/>
        <end position="70"/>
    </location>
</feature>
<protein>
    <submittedName>
        <fullName evidence="2">Uncharacterized protein</fullName>
    </submittedName>
</protein>
<dbReference type="AlphaFoldDB" id="A0AAV6ULT2"/>
<name>A0AAV6ULT2_9ARAC</name>
<feature type="region of interest" description="Disordered" evidence="1">
    <location>
        <begin position="1"/>
        <end position="24"/>
    </location>
</feature>
<evidence type="ECO:0000313" key="3">
    <source>
        <dbReference type="Proteomes" id="UP000827092"/>
    </source>
</evidence>
<gene>
    <name evidence="2" type="ORF">JTE90_005200</name>
</gene>
<dbReference type="EMBL" id="JAFNEN010000368">
    <property type="protein sequence ID" value="KAG8184586.1"/>
    <property type="molecule type" value="Genomic_DNA"/>
</dbReference>
<sequence>MNARVVELTRKERNGDSFQPPKDLRSDATTLTLECDARAAFSLGREHFCAAPREHFDEQSYDCAKQEIDGRGATPPHHSAEQQ</sequence>
<evidence type="ECO:0000256" key="1">
    <source>
        <dbReference type="SAM" id="MobiDB-lite"/>
    </source>
</evidence>
<dbReference type="Proteomes" id="UP000827092">
    <property type="component" value="Unassembled WGS sequence"/>
</dbReference>
<evidence type="ECO:0000313" key="2">
    <source>
        <dbReference type="EMBL" id="KAG8184586.1"/>
    </source>
</evidence>
<accession>A0AAV6ULT2</accession>
<proteinExistence type="predicted"/>
<reference evidence="2 3" key="1">
    <citation type="journal article" date="2022" name="Nat. Ecol. Evol.">
        <title>A masculinizing supergene underlies an exaggerated male reproductive morph in a spider.</title>
        <authorList>
            <person name="Hendrickx F."/>
            <person name="De Corte Z."/>
            <person name="Sonet G."/>
            <person name="Van Belleghem S.M."/>
            <person name="Kostlbacher S."/>
            <person name="Vangestel C."/>
        </authorList>
    </citation>
    <scope>NUCLEOTIDE SEQUENCE [LARGE SCALE GENOMIC DNA]</scope>
    <source>
        <strain evidence="2">W744_W776</strain>
    </source>
</reference>
<keyword evidence="3" id="KW-1185">Reference proteome</keyword>